<protein>
    <submittedName>
        <fullName evidence="1">Uncharacterized protein</fullName>
    </submittedName>
</protein>
<dbReference type="InterPro" id="IPR019399">
    <property type="entry name" value="Parkin_co-regulated_protein"/>
</dbReference>
<dbReference type="AlphaFoldDB" id="A0AAY4DBU1"/>
<keyword evidence="2" id="KW-1185">Reference proteome</keyword>
<dbReference type="GO" id="GO:0051879">
    <property type="term" value="F:Hsp90 protein binding"/>
    <property type="evidence" value="ECO:0007669"/>
    <property type="project" value="TreeGrafter"/>
</dbReference>
<organism evidence="1 2">
    <name type="scientific">Denticeps clupeoides</name>
    <name type="common">denticle herring</name>
    <dbReference type="NCBI Taxonomy" id="299321"/>
    <lineage>
        <taxon>Eukaryota</taxon>
        <taxon>Metazoa</taxon>
        <taxon>Chordata</taxon>
        <taxon>Craniata</taxon>
        <taxon>Vertebrata</taxon>
        <taxon>Euteleostomi</taxon>
        <taxon>Actinopterygii</taxon>
        <taxon>Neopterygii</taxon>
        <taxon>Teleostei</taxon>
        <taxon>Clupei</taxon>
        <taxon>Clupeiformes</taxon>
        <taxon>Denticipitoidei</taxon>
        <taxon>Denticipitidae</taxon>
        <taxon>Denticeps</taxon>
    </lineage>
</organism>
<dbReference type="PANTHER" id="PTHR21207:SF2">
    <property type="entry name" value="PARKIN COREGULATED GENE PROTEIN"/>
    <property type="match status" value="1"/>
</dbReference>
<evidence type="ECO:0000313" key="1">
    <source>
        <dbReference type="Ensembl" id="ENSDCDP00010043065.1"/>
    </source>
</evidence>
<proteinExistence type="predicted"/>
<dbReference type="Proteomes" id="UP000694580">
    <property type="component" value="Chromosome 7"/>
</dbReference>
<sequence>MFTAKDKLSTLAKLLCLGEALLPYFHQILVIFNIFKDCNENLGHRCDFGQWKNNNIAKLIRETLQLMDYYGGPIAMAEIKYMVPTFNG</sequence>
<dbReference type="Ensembl" id="ENSDCDT00010053118.1">
    <property type="protein sequence ID" value="ENSDCDP00010043065.1"/>
    <property type="gene ID" value="ENSDCDG00010026968.1"/>
</dbReference>
<dbReference type="PANTHER" id="PTHR21207">
    <property type="entry name" value="PARKIN COREGULATED GENE PROTEIN PARK2 COREGULATED"/>
    <property type="match status" value="1"/>
</dbReference>
<reference evidence="1" key="2">
    <citation type="submission" date="2025-08" db="UniProtKB">
        <authorList>
            <consortium name="Ensembl"/>
        </authorList>
    </citation>
    <scope>IDENTIFICATION</scope>
</reference>
<accession>A0AAY4DBU1</accession>
<evidence type="ECO:0000313" key="2">
    <source>
        <dbReference type="Proteomes" id="UP000694580"/>
    </source>
</evidence>
<dbReference type="GO" id="GO:0030544">
    <property type="term" value="F:Hsp70 protein binding"/>
    <property type="evidence" value="ECO:0007669"/>
    <property type="project" value="TreeGrafter"/>
</dbReference>
<name>A0AAY4DBU1_9TELE</name>
<dbReference type="Pfam" id="PF10274">
    <property type="entry name" value="ParcG"/>
    <property type="match status" value="1"/>
</dbReference>
<reference evidence="1 2" key="1">
    <citation type="submission" date="2020-06" db="EMBL/GenBank/DDBJ databases">
        <authorList>
            <consortium name="Wellcome Sanger Institute Data Sharing"/>
        </authorList>
    </citation>
    <scope>NUCLEOTIDE SEQUENCE [LARGE SCALE GENOMIC DNA]</scope>
</reference>
<reference evidence="1" key="3">
    <citation type="submission" date="2025-09" db="UniProtKB">
        <authorList>
            <consortium name="Ensembl"/>
        </authorList>
    </citation>
    <scope>IDENTIFICATION</scope>
</reference>